<evidence type="ECO:0000313" key="1">
    <source>
        <dbReference type="EMBL" id="CAL1540788.1"/>
    </source>
</evidence>
<gene>
    <name evidence="1" type="ORF">GSLYS_00014437001</name>
</gene>
<name>A0AAV2I3Q8_LYMST</name>
<comment type="caution">
    <text evidence="1">The sequence shown here is derived from an EMBL/GenBank/DDBJ whole genome shotgun (WGS) entry which is preliminary data.</text>
</comment>
<dbReference type="EMBL" id="CAXITT010000400">
    <property type="protein sequence ID" value="CAL1540788.1"/>
    <property type="molecule type" value="Genomic_DNA"/>
</dbReference>
<organism evidence="1 2">
    <name type="scientific">Lymnaea stagnalis</name>
    <name type="common">Great pond snail</name>
    <name type="synonym">Helix stagnalis</name>
    <dbReference type="NCBI Taxonomy" id="6523"/>
    <lineage>
        <taxon>Eukaryota</taxon>
        <taxon>Metazoa</taxon>
        <taxon>Spiralia</taxon>
        <taxon>Lophotrochozoa</taxon>
        <taxon>Mollusca</taxon>
        <taxon>Gastropoda</taxon>
        <taxon>Heterobranchia</taxon>
        <taxon>Euthyneura</taxon>
        <taxon>Panpulmonata</taxon>
        <taxon>Hygrophila</taxon>
        <taxon>Lymnaeoidea</taxon>
        <taxon>Lymnaeidae</taxon>
        <taxon>Lymnaea</taxon>
    </lineage>
</organism>
<accession>A0AAV2I3Q8</accession>
<reference evidence="1 2" key="1">
    <citation type="submission" date="2024-04" db="EMBL/GenBank/DDBJ databases">
        <authorList>
            <consortium name="Genoscope - CEA"/>
            <person name="William W."/>
        </authorList>
    </citation>
    <scope>NUCLEOTIDE SEQUENCE [LARGE SCALE GENOMIC DNA]</scope>
</reference>
<evidence type="ECO:0000313" key="2">
    <source>
        <dbReference type="Proteomes" id="UP001497497"/>
    </source>
</evidence>
<dbReference type="Proteomes" id="UP001497497">
    <property type="component" value="Unassembled WGS sequence"/>
</dbReference>
<keyword evidence="2" id="KW-1185">Reference proteome</keyword>
<sequence>MPCRKSQNKIDDLSRSFVLNFMKGNMIFVTTLSLLLASGLAQVHVGPIGVPLSTAGNCYHCDPHANPFPACLATPITCHAGEVCAVTYYGDAPQIKCQREGDCAKDVSHAVGLCGGGGVQLQNGRCELCCKTQDCVAAITTQLKDSLSSGLLCPGVCAQNNIGACFTSATRCYEGQFCEVGVNDQLSVQGHCKNIHDYQKCLTDQARDTCTLSVGHVGHAAKCVWDCCNTSSCLNTHFGAYWNTGAFTAQNLGHIYCGECADGSCSLAGQTKNVSCDTGMCSWTVHNRLDGGSTVSSGCTSQNQCWTQWWEQTRHNQYCMDQFMFGASPNQNLDCTFCCHASYDCNIGTKYRNQLVHW</sequence>
<protein>
    <submittedName>
        <fullName evidence="1">Uncharacterized protein</fullName>
    </submittedName>
</protein>
<dbReference type="AlphaFoldDB" id="A0AAV2I3Q8"/>
<proteinExistence type="predicted"/>